<comment type="function">
    <text evidence="1">Has a role in nuclear-cytoplasmic transport of proteins and mRNAs.</text>
</comment>
<keyword evidence="1" id="KW-0653">Protein transport</keyword>
<dbReference type="InterPro" id="IPR002075">
    <property type="entry name" value="NTF2_dom"/>
</dbReference>
<keyword evidence="1" id="KW-0539">Nucleus</keyword>
<dbReference type="AlphaFoldDB" id="A0AAV9XAU4"/>
<proteinExistence type="predicted"/>
<dbReference type="InterPro" id="IPR032710">
    <property type="entry name" value="NTF2-like_dom_sf"/>
</dbReference>
<dbReference type="CDD" id="cd00780">
    <property type="entry name" value="NTF2"/>
    <property type="match status" value="1"/>
</dbReference>
<dbReference type="InterPro" id="IPR045875">
    <property type="entry name" value="NTF2"/>
</dbReference>
<comment type="subcellular location">
    <subcellularLocation>
        <location evidence="1">Cytoplasm</location>
    </subcellularLocation>
    <subcellularLocation>
        <location evidence="1">Nucleus</location>
    </subcellularLocation>
</comment>
<dbReference type="Pfam" id="PF02136">
    <property type="entry name" value="NTF2"/>
    <property type="match status" value="1"/>
</dbReference>
<dbReference type="GO" id="GO:0051028">
    <property type="term" value="P:mRNA transport"/>
    <property type="evidence" value="ECO:0007669"/>
    <property type="project" value="UniProtKB-UniRule"/>
</dbReference>
<dbReference type="SUPFAM" id="SSF54427">
    <property type="entry name" value="NTF2-like"/>
    <property type="match status" value="1"/>
</dbReference>
<keyword evidence="4" id="KW-1185">Reference proteome</keyword>
<organism evidence="3 4">
    <name type="scientific">Orbilia ellipsospora</name>
    <dbReference type="NCBI Taxonomy" id="2528407"/>
    <lineage>
        <taxon>Eukaryota</taxon>
        <taxon>Fungi</taxon>
        <taxon>Dikarya</taxon>
        <taxon>Ascomycota</taxon>
        <taxon>Pezizomycotina</taxon>
        <taxon>Orbiliomycetes</taxon>
        <taxon>Orbiliales</taxon>
        <taxon>Orbiliaceae</taxon>
        <taxon>Orbilia</taxon>
    </lineage>
</organism>
<evidence type="ECO:0000313" key="3">
    <source>
        <dbReference type="EMBL" id="KAK6539215.1"/>
    </source>
</evidence>
<dbReference type="EMBL" id="JAVHJO010000006">
    <property type="protein sequence ID" value="KAK6539215.1"/>
    <property type="molecule type" value="Genomic_DNA"/>
</dbReference>
<dbReference type="GO" id="GO:0015031">
    <property type="term" value="P:protein transport"/>
    <property type="evidence" value="ECO:0007669"/>
    <property type="project" value="UniProtKB-KW"/>
</dbReference>
<gene>
    <name evidence="3" type="primary">NTF2_1</name>
    <name evidence="3" type="ORF">TWF694_009456</name>
</gene>
<dbReference type="Proteomes" id="UP001365542">
    <property type="component" value="Unassembled WGS sequence"/>
</dbReference>
<protein>
    <recommendedName>
        <fullName evidence="1">NTF2-related export protein</fullName>
    </recommendedName>
</protein>
<dbReference type="GO" id="GO:0005634">
    <property type="term" value="C:nucleus"/>
    <property type="evidence" value="ECO:0007669"/>
    <property type="project" value="UniProtKB-SubCell"/>
</dbReference>
<dbReference type="PROSITE" id="PS50177">
    <property type="entry name" value="NTF2_DOMAIN"/>
    <property type="match status" value="1"/>
</dbReference>
<keyword evidence="1" id="KW-0963">Cytoplasm</keyword>
<accession>A0AAV9XAU4</accession>
<dbReference type="InterPro" id="IPR018222">
    <property type="entry name" value="Nuclear_transport_factor_2_euk"/>
</dbReference>
<keyword evidence="1" id="KW-0813">Transport</keyword>
<feature type="domain" description="NTF2" evidence="2">
    <location>
        <begin position="10"/>
        <end position="128"/>
    </location>
</feature>
<dbReference type="GO" id="GO:0006913">
    <property type="term" value="P:nucleocytoplasmic transport"/>
    <property type="evidence" value="ECO:0007669"/>
    <property type="project" value="UniProtKB-UniRule"/>
</dbReference>
<evidence type="ECO:0000313" key="4">
    <source>
        <dbReference type="Proteomes" id="UP001365542"/>
    </source>
</evidence>
<dbReference type="Gene3D" id="3.10.450.50">
    <property type="match status" value="1"/>
</dbReference>
<comment type="caution">
    <text evidence="3">The sequence shown here is derived from an EMBL/GenBank/DDBJ whole genome shotgun (WGS) entry which is preliminary data.</text>
</comment>
<name>A0AAV9XAU4_9PEZI</name>
<evidence type="ECO:0000256" key="1">
    <source>
        <dbReference type="RuleBase" id="RU369002"/>
    </source>
</evidence>
<evidence type="ECO:0000259" key="2">
    <source>
        <dbReference type="PROSITE" id="PS50177"/>
    </source>
</evidence>
<dbReference type="GO" id="GO:0005737">
    <property type="term" value="C:cytoplasm"/>
    <property type="evidence" value="ECO:0007669"/>
    <property type="project" value="UniProtKB-SubCell"/>
</dbReference>
<sequence>MADSTDYEGIAEQILEYYYSTFDEDRSKLEPLYRQTSIFSFSGTGVKATGTTAIIEALKDLPFQKLVRNRQHIDVHPLHPFRQDNSDILVLVCGTLKMDDAPPNCFSHMLSLVKEGGTYFIEHDVLQFIYTSTE</sequence>
<dbReference type="PANTHER" id="PTHR12612">
    <property type="entry name" value="NUCLEAR TRANSPORT FACTOR 2"/>
    <property type="match status" value="1"/>
</dbReference>
<reference evidence="3 4" key="1">
    <citation type="submission" date="2019-10" db="EMBL/GenBank/DDBJ databases">
        <authorList>
            <person name="Palmer J.M."/>
        </authorList>
    </citation>
    <scope>NUCLEOTIDE SEQUENCE [LARGE SCALE GENOMIC DNA]</scope>
    <source>
        <strain evidence="3 4">TWF694</strain>
    </source>
</reference>